<reference evidence="1 2" key="2">
    <citation type="submission" date="2018-12" db="EMBL/GenBank/DDBJ databases">
        <title>Nakamurella antarcticus sp. nov., isolated from Antarctica South Shetland Islands soil.</title>
        <authorList>
            <person name="Peng F."/>
        </authorList>
    </citation>
    <scope>NUCLEOTIDE SEQUENCE [LARGE SCALE GENOMIC DNA]</scope>
    <source>
        <strain evidence="1 2">S14-144</strain>
    </source>
</reference>
<dbReference type="Gene3D" id="1.10.10.10">
    <property type="entry name" value="Winged helix-like DNA-binding domain superfamily/Winged helix DNA-binding domain"/>
    <property type="match status" value="1"/>
</dbReference>
<evidence type="ECO:0000313" key="2">
    <source>
        <dbReference type="Proteomes" id="UP000268084"/>
    </source>
</evidence>
<dbReference type="OrthoDB" id="3399802at2"/>
<organism evidence="1 2">
    <name type="scientific">Nakamurella antarctica</name>
    <dbReference type="NCBI Taxonomy" id="1902245"/>
    <lineage>
        <taxon>Bacteria</taxon>
        <taxon>Bacillati</taxon>
        <taxon>Actinomycetota</taxon>
        <taxon>Actinomycetes</taxon>
        <taxon>Nakamurellales</taxon>
        <taxon>Nakamurellaceae</taxon>
        <taxon>Nakamurella</taxon>
    </lineage>
</organism>
<reference evidence="1 2" key="1">
    <citation type="submission" date="2018-11" db="EMBL/GenBank/DDBJ databases">
        <authorList>
            <person name="Da X."/>
        </authorList>
    </citation>
    <scope>NUCLEOTIDE SEQUENCE [LARGE SCALE GENOMIC DNA]</scope>
    <source>
        <strain evidence="1 2">S14-144</strain>
    </source>
</reference>
<dbReference type="KEGG" id="nak:EH165_05035"/>
<dbReference type="Proteomes" id="UP000268084">
    <property type="component" value="Chromosome"/>
</dbReference>
<proteinExistence type="predicted"/>
<keyword evidence="2" id="KW-1185">Reference proteome</keyword>
<evidence type="ECO:0000313" key="1">
    <source>
        <dbReference type="EMBL" id="AZI59403.1"/>
    </source>
</evidence>
<dbReference type="InterPro" id="IPR036390">
    <property type="entry name" value="WH_DNA-bd_sf"/>
</dbReference>
<dbReference type="SUPFAM" id="SSF46785">
    <property type="entry name" value="Winged helix' DNA-binding domain"/>
    <property type="match status" value="1"/>
</dbReference>
<sequence length="218" mass="23392">MARRRDQVLHRLRDSADPLTVTDLAGQLAIHVNTVRFHLGTLVSAGQVETVRAAQGGAGRPPQLFRPVRGMDPRGRRDYQVLAGVLAITLANQSNPAQRSAEAGRAWGSKQRGGAAGLNPLEVTPLDPADAVIRLTDMLDEFGFSPEQPPNGVPSHINLRNCPFLELAVDRPDVVCSIHLGIMQGAIEAWSASLAVERLEPFAAPDLCVVHLSVIDAP</sequence>
<dbReference type="EMBL" id="CP034170">
    <property type="protein sequence ID" value="AZI59403.1"/>
    <property type="molecule type" value="Genomic_DNA"/>
</dbReference>
<dbReference type="AlphaFoldDB" id="A0A3G8ZQ52"/>
<gene>
    <name evidence="1" type="ORF">EH165_05035</name>
</gene>
<dbReference type="Pfam" id="PF12840">
    <property type="entry name" value="HTH_20"/>
    <property type="match status" value="1"/>
</dbReference>
<dbReference type="CDD" id="cd00090">
    <property type="entry name" value="HTH_ARSR"/>
    <property type="match status" value="1"/>
</dbReference>
<dbReference type="InterPro" id="IPR011991">
    <property type="entry name" value="ArsR-like_HTH"/>
</dbReference>
<dbReference type="InterPro" id="IPR036388">
    <property type="entry name" value="WH-like_DNA-bd_sf"/>
</dbReference>
<protein>
    <submittedName>
        <fullName evidence="1">Transcriptional regulator</fullName>
    </submittedName>
</protein>
<accession>A0A3G8ZQ52</accession>
<name>A0A3G8ZQ52_9ACTN</name>